<dbReference type="Proteomes" id="UP000463337">
    <property type="component" value="Unassembled WGS sequence"/>
</dbReference>
<name>A0A7K0GNC7_PARDI</name>
<dbReference type="RefSeq" id="WP_151877641.1">
    <property type="nucleotide sequence ID" value="NZ_WKLT01000041.1"/>
</dbReference>
<reference evidence="1 2" key="1">
    <citation type="journal article" date="2019" name="Nat. Med.">
        <title>A library of human gut bacterial isolates paired with longitudinal multiomics data enables mechanistic microbiome research.</title>
        <authorList>
            <person name="Poyet M."/>
            <person name="Groussin M."/>
            <person name="Gibbons S.M."/>
            <person name="Avila-Pacheco J."/>
            <person name="Jiang X."/>
            <person name="Kearney S.M."/>
            <person name="Perrotta A.R."/>
            <person name="Berdy B."/>
            <person name="Zhao S."/>
            <person name="Lieberman T.D."/>
            <person name="Swanson P.K."/>
            <person name="Smith M."/>
            <person name="Roesemann S."/>
            <person name="Alexander J.E."/>
            <person name="Rich S.A."/>
            <person name="Livny J."/>
            <person name="Vlamakis H."/>
            <person name="Clish C."/>
            <person name="Bullock K."/>
            <person name="Deik A."/>
            <person name="Scott J."/>
            <person name="Pierce K.A."/>
            <person name="Xavier R.J."/>
            <person name="Alm E.J."/>
        </authorList>
    </citation>
    <scope>NUCLEOTIDE SEQUENCE [LARGE SCALE GENOMIC DNA]</scope>
    <source>
        <strain evidence="1 2">BIOML-A41</strain>
    </source>
</reference>
<protein>
    <submittedName>
        <fullName evidence="1">Uncharacterized protein</fullName>
    </submittedName>
</protein>
<evidence type="ECO:0000313" key="2">
    <source>
        <dbReference type="Proteomes" id="UP000463337"/>
    </source>
</evidence>
<evidence type="ECO:0000313" key="1">
    <source>
        <dbReference type="EMBL" id="MRY60542.1"/>
    </source>
</evidence>
<proteinExistence type="predicted"/>
<dbReference type="EMBL" id="WKLT01000041">
    <property type="protein sequence ID" value="MRY60542.1"/>
    <property type="molecule type" value="Genomic_DNA"/>
</dbReference>
<comment type="caution">
    <text evidence="1">The sequence shown here is derived from an EMBL/GenBank/DDBJ whole genome shotgun (WGS) entry which is preliminary data.</text>
</comment>
<dbReference type="AlphaFoldDB" id="A0A7K0GNC7"/>
<gene>
    <name evidence="1" type="ORF">GKD59_22095</name>
</gene>
<sequence>MSTQDKIAKAQEAAEALADALMGLNSAASHENTSAGCLLHMLVMPQIKAAADISSQLQQIQTGYNFKPE</sequence>
<accession>A0A7K0GNC7</accession>
<organism evidence="1 2">
    <name type="scientific">Parabacteroides distasonis</name>
    <dbReference type="NCBI Taxonomy" id="823"/>
    <lineage>
        <taxon>Bacteria</taxon>
        <taxon>Pseudomonadati</taxon>
        <taxon>Bacteroidota</taxon>
        <taxon>Bacteroidia</taxon>
        <taxon>Bacteroidales</taxon>
        <taxon>Tannerellaceae</taxon>
        <taxon>Parabacteroides</taxon>
    </lineage>
</organism>